<dbReference type="Gene3D" id="3.30.2010.10">
    <property type="entry name" value="Metalloproteases ('zincins'), catalytic domain"/>
    <property type="match status" value="1"/>
</dbReference>
<evidence type="ECO:0000259" key="1">
    <source>
        <dbReference type="Pfam" id="PF01863"/>
    </source>
</evidence>
<keyword evidence="3" id="KW-1185">Reference proteome</keyword>
<dbReference type="EMBL" id="SOBG01000002">
    <property type="protein sequence ID" value="TDT71800.1"/>
    <property type="molecule type" value="Genomic_DNA"/>
</dbReference>
<feature type="domain" description="YgjP-like metallopeptidase" evidence="1">
    <location>
        <begin position="6"/>
        <end position="143"/>
    </location>
</feature>
<dbReference type="PANTHER" id="PTHR30399">
    <property type="entry name" value="UNCHARACTERIZED PROTEIN YGJP"/>
    <property type="match status" value="1"/>
</dbReference>
<reference evidence="2 3" key="1">
    <citation type="submission" date="2019-03" db="EMBL/GenBank/DDBJ databases">
        <title>Genomic Encyclopedia of Type Strains, Phase IV (KMG-IV): sequencing the most valuable type-strain genomes for metagenomic binning, comparative biology and taxonomic classification.</title>
        <authorList>
            <person name="Goeker M."/>
        </authorList>
    </citation>
    <scope>NUCLEOTIDE SEQUENCE [LARGE SCALE GENOMIC DNA]</scope>
    <source>
        <strain evidence="2 3">DSM 100055</strain>
    </source>
</reference>
<dbReference type="CDD" id="cd07344">
    <property type="entry name" value="M48_yhfN_like"/>
    <property type="match status" value="1"/>
</dbReference>
<evidence type="ECO:0000313" key="2">
    <source>
        <dbReference type="EMBL" id="TDT71800.1"/>
    </source>
</evidence>
<dbReference type="InterPro" id="IPR053136">
    <property type="entry name" value="UTP_pyrophosphatase-like"/>
</dbReference>
<proteinExistence type="predicted"/>
<dbReference type="Proteomes" id="UP000294678">
    <property type="component" value="Unassembled WGS sequence"/>
</dbReference>
<dbReference type="RefSeq" id="WP_134112396.1">
    <property type="nucleotide sequence ID" value="NZ_SOBG01000002.1"/>
</dbReference>
<dbReference type="AlphaFoldDB" id="A0AA46DZH8"/>
<dbReference type="InterPro" id="IPR002725">
    <property type="entry name" value="YgjP-like_metallopeptidase"/>
</dbReference>
<comment type="caution">
    <text evidence="2">The sequence shown here is derived from an EMBL/GenBank/DDBJ whole genome shotgun (WGS) entry which is preliminary data.</text>
</comment>
<dbReference type="Pfam" id="PF01863">
    <property type="entry name" value="YgjP-like"/>
    <property type="match status" value="1"/>
</dbReference>
<organism evidence="2 3">
    <name type="scientific">Hypnocyclicus thermotrophus</name>
    <dbReference type="NCBI Taxonomy" id="1627895"/>
    <lineage>
        <taxon>Bacteria</taxon>
        <taxon>Fusobacteriati</taxon>
        <taxon>Fusobacteriota</taxon>
        <taxon>Fusobacteriia</taxon>
        <taxon>Fusobacteriales</taxon>
        <taxon>Fusobacteriaceae</taxon>
        <taxon>Hypnocyclicus</taxon>
    </lineage>
</organism>
<accession>A0AA46DZH8</accession>
<protein>
    <recommendedName>
        <fullName evidence="1">YgjP-like metallopeptidase domain-containing protein</fullName>
    </recommendedName>
</protein>
<gene>
    <name evidence="2" type="ORF">EV215_0484</name>
</gene>
<dbReference type="PANTHER" id="PTHR30399:SF1">
    <property type="entry name" value="UTP PYROPHOSPHATASE"/>
    <property type="match status" value="1"/>
</dbReference>
<evidence type="ECO:0000313" key="3">
    <source>
        <dbReference type="Proteomes" id="UP000294678"/>
    </source>
</evidence>
<sequence length="166" mass="20232">MFVYLEGYSEKIKIQVKELFNNNLVEKYLFNKYKVKHNISTDKLLYGYVDNLRKKYLKKTKPLNKVKYDSKIKLKKQALGLNIFNYKIHGNKTIATNEIKISTDFKNVPEEFLRFVVIHELAHLKEKEHNKEFYKLCTHIEKNYFQFELDMRIYLTYIKLTNKYLW</sequence>
<name>A0AA46DZH8_9FUSO</name>